<dbReference type="AlphaFoldDB" id="A0A8S3YXZ8"/>
<feature type="non-terminal residue" evidence="4">
    <location>
        <position position="707"/>
    </location>
</feature>
<dbReference type="PANTHER" id="PTHR22625:SF70">
    <property type="entry name" value="PLEXIN A, ISOFORM A"/>
    <property type="match status" value="1"/>
</dbReference>
<dbReference type="Pfam" id="PF01833">
    <property type="entry name" value="TIG"/>
    <property type="match status" value="2"/>
</dbReference>
<dbReference type="Pfam" id="PF08337">
    <property type="entry name" value="Plexin_cytopl"/>
    <property type="match status" value="1"/>
</dbReference>
<organism evidence="4 5">
    <name type="scientific">Candidula unifasciata</name>
    <dbReference type="NCBI Taxonomy" id="100452"/>
    <lineage>
        <taxon>Eukaryota</taxon>
        <taxon>Metazoa</taxon>
        <taxon>Spiralia</taxon>
        <taxon>Lophotrochozoa</taxon>
        <taxon>Mollusca</taxon>
        <taxon>Gastropoda</taxon>
        <taxon>Heterobranchia</taxon>
        <taxon>Euthyneura</taxon>
        <taxon>Panpulmonata</taxon>
        <taxon>Eupulmonata</taxon>
        <taxon>Stylommatophora</taxon>
        <taxon>Helicina</taxon>
        <taxon>Helicoidea</taxon>
        <taxon>Geomitridae</taxon>
        <taxon>Candidula</taxon>
    </lineage>
</organism>
<keyword evidence="1" id="KW-0175">Coiled coil</keyword>
<dbReference type="PANTHER" id="PTHR22625">
    <property type="entry name" value="PLEXIN"/>
    <property type="match status" value="1"/>
</dbReference>
<evidence type="ECO:0000256" key="1">
    <source>
        <dbReference type="SAM" id="Coils"/>
    </source>
</evidence>
<feature type="transmembrane region" description="Helical" evidence="2">
    <location>
        <begin position="333"/>
        <end position="356"/>
    </location>
</feature>
<gene>
    <name evidence="4" type="ORF">CUNI_LOCUS4694</name>
</gene>
<comment type="caution">
    <text evidence="4">The sequence shown here is derived from an EMBL/GenBank/DDBJ whole genome shotgun (WGS) entry which is preliminary data.</text>
</comment>
<dbReference type="InterPro" id="IPR013548">
    <property type="entry name" value="Plexin_cytoplasmic_RasGAP_dom"/>
</dbReference>
<name>A0A8S3YXZ8_9EUPU</name>
<feature type="domain" description="IPT/TIG" evidence="3">
    <location>
        <begin position="127"/>
        <end position="223"/>
    </location>
</feature>
<dbReference type="InterPro" id="IPR031148">
    <property type="entry name" value="Plexin"/>
</dbReference>
<keyword evidence="2" id="KW-0812">Transmembrane</keyword>
<sequence length="707" mass="79502">TEPTSFPLNDKVRVIIGQGTGNHFMTESVEEFHFVKPNILDISPRLGPHAGGTIVTLLGDYLDAGSNISVQIGKRFSCINPQSINASALICKTSAVPQPISQALKVTIQMDDAVLQTAGVTFKYVENPNITWVSRNMLIRSGGLQINISGENIHIVQFPQLIIWASGNSSYFGPCQISNGTTTNMTCISPMISELDEQFEGLRELDFGFDMDGVKYLERLTTLGRMKVYPDPVLEKYKDGEKVHQHNHEILFINGQNLAPLKHYDVQVNIGKEECAVTSVLSTVITCIPPLAQPAATIGSGFPEVTVKIGQNLTFTLGILRYEKQEELSQGGVIGIAAGVSVFVFVTLAVCIFCLIKSRRNDDMMKKLRKEMDQLESRVANECKEAFAELQTDMNELTSDISGGCSIPFWDYRTYCMRVMFPPECSDHPVIRELELDYHLREDTERGLKLFFNLIRNKTFLLIFIRTLEANKDFSMKERVNVASLISVCLQTQMEYATEILKTLLAELIEKTIENPKVNPKILLRRNESVAEKMLTNWFTFLLYKFLKECAGEPLFMLYGAIKQQVSKGPVDAVTSEARYSLSEDKLIRQHVNYKALVLNVMDVDVDRCSQPAHPVKVLDCDTISQVKEKILDALYRSAPFSSRPPKEELDLVLFDHPSEWIAGDRSHVPLKIFPNRDTKHLVLSDDDHTTKSEGDCKPLNTLSHYK</sequence>
<dbReference type="InterPro" id="IPR014756">
    <property type="entry name" value="Ig_E-set"/>
</dbReference>
<dbReference type="GO" id="GO:0030334">
    <property type="term" value="P:regulation of cell migration"/>
    <property type="evidence" value="ECO:0007669"/>
    <property type="project" value="TreeGrafter"/>
</dbReference>
<dbReference type="InterPro" id="IPR008936">
    <property type="entry name" value="Rho_GTPase_activation_prot"/>
</dbReference>
<dbReference type="GO" id="GO:0017154">
    <property type="term" value="F:semaphorin receptor activity"/>
    <property type="evidence" value="ECO:0007669"/>
    <property type="project" value="InterPro"/>
</dbReference>
<dbReference type="Gene3D" id="2.60.40.10">
    <property type="entry name" value="Immunoglobulins"/>
    <property type="match status" value="1"/>
</dbReference>
<dbReference type="SMART" id="SM00429">
    <property type="entry name" value="IPT"/>
    <property type="match status" value="3"/>
</dbReference>
<dbReference type="OrthoDB" id="125363at2759"/>
<accession>A0A8S3YXZ8</accession>
<dbReference type="Gene3D" id="3.10.20.90">
    <property type="entry name" value="Phosphatidylinositol 3-kinase Catalytic Subunit, Chain A, domain 1"/>
    <property type="match status" value="1"/>
</dbReference>
<dbReference type="InterPro" id="IPR013783">
    <property type="entry name" value="Ig-like_fold"/>
</dbReference>
<feature type="coiled-coil region" evidence="1">
    <location>
        <begin position="358"/>
        <end position="400"/>
    </location>
</feature>
<evidence type="ECO:0000313" key="4">
    <source>
        <dbReference type="EMBL" id="CAG5119136.1"/>
    </source>
</evidence>
<dbReference type="CDD" id="cd00603">
    <property type="entry name" value="IPT_PCSR"/>
    <property type="match status" value="1"/>
</dbReference>
<keyword evidence="2" id="KW-1133">Transmembrane helix</keyword>
<dbReference type="SUPFAM" id="SSF48350">
    <property type="entry name" value="GTPase activation domain, GAP"/>
    <property type="match status" value="1"/>
</dbReference>
<feature type="domain" description="IPT/TIG" evidence="3">
    <location>
        <begin position="36"/>
        <end position="125"/>
    </location>
</feature>
<dbReference type="GO" id="GO:0002116">
    <property type="term" value="C:semaphorin receptor complex"/>
    <property type="evidence" value="ECO:0007669"/>
    <property type="project" value="TreeGrafter"/>
</dbReference>
<keyword evidence="2" id="KW-0472">Membrane</keyword>
<feature type="non-terminal residue" evidence="4">
    <location>
        <position position="1"/>
    </location>
</feature>
<protein>
    <recommendedName>
        <fullName evidence="3">IPT/TIG domain-containing protein</fullName>
    </recommendedName>
</protein>
<proteinExistence type="predicted"/>
<dbReference type="InterPro" id="IPR002909">
    <property type="entry name" value="IPT_dom"/>
</dbReference>
<evidence type="ECO:0000259" key="3">
    <source>
        <dbReference type="SMART" id="SM00429"/>
    </source>
</evidence>
<dbReference type="Gene3D" id="1.10.506.10">
    <property type="entry name" value="GTPase Activation - p120gap, domain 1"/>
    <property type="match status" value="1"/>
</dbReference>
<feature type="domain" description="IPT/TIG" evidence="3">
    <location>
        <begin position="231"/>
        <end position="323"/>
    </location>
</feature>
<dbReference type="GO" id="GO:0005886">
    <property type="term" value="C:plasma membrane"/>
    <property type="evidence" value="ECO:0007669"/>
    <property type="project" value="TreeGrafter"/>
</dbReference>
<dbReference type="SUPFAM" id="SSF81296">
    <property type="entry name" value="E set domains"/>
    <property type="match status" value="2"/>
</dbReference>
<evidence type="ECO:0000313" key="5">
    <source>
        <dbReference type="Proteomes" id="UP000678393"/>
    </source>
</evidence>
<dbReference type="EMBL" id="CAJHNH020000661">
    <property type="protein sequence ID" value="CAG5119136.1"/>
    <property type="molecule type" value="Genomic_DNA"/>
</dbReference>
<reference evidence="4" key="1">
    <citation type="submission" date="2021-04" db="EMBL/GenBank/DDBJ databases">
        <authorList>
            <consortium name="Molecular Ecology Group"/>
        </authorList>
    </citation>
    <scope>NUCLEOTIDE SEQUENCE</scope>
</reference>
<dbReference type="Proteomes" id="UP000678393">
    <property type="component" value="Unassembled WGS sequence"/>
</dbReference>
<evidence type="ECO:0000256" key="2">
    <source>
        <dbReference type="SAM" id="Phobius"/>
    </source>
</evidence>
<keyword evidence="5" id="KW-1185">Reference proteome</keyword>